<feature type="transmembrane region" description="Helical" evidence="8">
    <location>
        <begin position="124"/>
        <end position="142"/>
    </location>
</feature>
<dbReference type="GO" id="GO:0006506">
    <property type="term" value="P:GPI anchor biosynthetic process"/>
    <property type="evidence" value="ECO:0007669"/>
    <property type="project" value="TreeGrafter"/>
</dbReference>
<evidence type="ECO:0000256" key="9">
    <source>
        <dbReference type="SAM" id="SignalP"/>
    </source>
</evidence>
<keyword evidence="3" id="KW-0808">Transferase</keyword>
<keyword evidence="4 8" id="KW-0812">Transmembrane</keyword>
<dbReference type="PANTHER" id="PTHR22760">
    <property type="entry name" value="GLYCOSYLTRANSFERASE"/>
    <property type="match status" value="1"/>
</dbReference>
<feature type="transmembrane region" description="Helical" evidence="8">
    <location>
        <begin position="322"/>
        <end position="343"/>
    </location>
</feature>
<keyword evidence="11" id="KW-1185">Reference proteome</keyword>
<dbReference type="Pfam" id="PF03901">
    <property type="entry name" value="Glyco_transf_22"/>
    <property type="match status" value="2"/>
</dbReference>
<evidence type="ECO:0000256" key="4">
    <source>
        <dbReference type="ARBA" id="ARBA00022692"/>
    </source>
</evidence>
<evidence type="ECO:0000256" key="5">
    <source>
        <dbReference type="ARBA" id="ARBA00022824"/>
    </source>
</evidence>
<organism evidence="10 11">
    <name type="scientific">Pseudo-nitzschia multistriata</name>
    <dbReference type="NCBI Taxonomy" id="183589"/>
    <lineage>
        <taxon>Eukaryota</taxon>
        <taxon>Sar</taxon>
        <taxon>Stramenopiles</taxon>
        <taxon>Ochrophyta</taxon>
        <taxon>Bacillariophyta</taxon>
        <taxon>Bacillariophyceae</taxon>
        <taxon>Bacillariophycidae</taxon>
        <taxon>Bacillariales</taxon>
        <taxon>Bacillariaceae</taxon>
        <taxon>Pseudo-nitzschia</taxon>
    </lineage>
</organism>
<accession>A0A448Z8W2</accession>
<protein>
    <recommendedName>
        <fullName evidence="8">Mannosyltransferase</fullName>
        <ecNumber evidence="8">2.4.1.-</ecNumber>
    </recommendedName>
</protein>
<dbReference type="GO" id="GO:0000026">
    <property type="term" value="F:alpha-1,2-mannosyltransferase activity"/>
    <property type="evidence" value="ECO:0007669"/>
    <property type="project" value="TreeGrafter"/>
</dbReference>
<dbReference type="GO" id="GO:0005789">
    <property type="term" value="C:endoplasmic reticulum membrane"/>
    <property type="evidence" value="ECO:0007669"/>
    <property type="project" value="UniProtKB-SubCell"/>
</dbReference>
<comment type="similarity">
    <text evidence="8">Belongs to the glycosyltransferase 22 family.</text>
</comment>
<reference evidence="10 11" key="1">
    <citation type="submission" date="2019-01" db="EMBL/GenBank/DDBJ databases">
        <authorList>
            <person name="Ferrante I. M."/>
        </authorList>
    </citation>
    <scope>NUCLEOTIDE SEQUENCE [LARGE SCALE GENOMIC DNA]</scope>
    <source>
        <strain evidence="10 11">B856</strain>
    </source>
</reference>
<feature type="transmembrane region" description="Helical" evidence="8">
    <location>
        <begin position="378"/>
        <end position="402"/>
    </location>
</feature>
<dbReference type="AlphaFoldDB" id="A0A448Z8W2"/>
<dbReference type="EMBL" id="CAACVS010000169">
    <property type="protein sequence ID" value="VEU38444.1"/>
    <property type="molecule type" value="Genomic_DNA"/>
</dbReference>
<comment type="subcellular location">
    <subcellularLocation>
        <location evidence="1 8">Endoplasmic reticulum membrane</location>
        <topology evidence="1 8">Multi-pass membrane protein</topology>
    </subcellularLocation>
</comment>
<evidence type="ECO:0000313" key="10">
    <source>
        <dbReference type="EMBL" id="VEU38444.1"/>
    </source>
</evidence>
<feature type="transmembrane region" description="Helical" evidence="8">
    <location>
        <begin position="292"/>
        <end position="310"/>
    </location>
</feature>
<keyword evidence="5 8" id="KW-0256">Endoplasmic reticulum</keyword>
<evidence type="ECO:0000313" key="11">
    <source>
        <dbReference type="Proteomes" id="UP000291116"/>
    </source>
</evidence>
<feature type="signal peptide" evidence="9">
    <location>
        <begin position="1"/>
        <end position="22"/>
    </location>
</feature>
<feature type="transmembrane region" description="Helical" evidence="8">
    <location>
        <begin position="199"/>
        <end position="218"/>
    </location>
</feature>
<evidence type="ECO:0000256" key="8">
    <source>
        <dbReference type="RuleBase" id="RU363075"/>
    </source>
</evidence>
<dbReference type="OrthoDB" id="416834at2759"/>
<feature type="transmembrane region" description="Helical" evidence="8">
    <location>
        <begin position="230"/>
        <end position="252"/>
    </location>
</feature>
<dbReference type="Proteomes" id="UP000291116">
    <property type="component" value="Unassembled WGS sequence"/>
</dbReference>
<feature type="transmembrane region" description="Helical" evidence="8">
    <location>
        <begin position="264"/>
        <end position="285"/>
    </location>
</feature>
<evidence type="ECO:0000256" key="1">
    <source>
        <dbReference type="ARBA" id="ARBA00004477"/>
    </source>
</evidence>
<sequence length="627" mass="70858">MAFKHFLFFAAFRILNVFLIQSQFDPDEFWQNLEPSYCRVFGEDLAFDNNSRCPGLTWEWKRRRQERYYDELPGSWSDRLADAFTFGLEGPVRSFSSILPTLVFYAVIKRYKWDSSWMVSRGPLIVNAIFVAAVTDWCVWYSSRWMKSMTTGNEHNSKARREDRKNRNIVFWCIYCSLTSWFNGYTLVRTYSNSLETSLLAVSFALISPVFLSAVETASDSKASMARAWVAFFIGGICVSIRFTCLTAYIPMGIILARQTSKTISAMVAYLFRVCALAGLLGFASTVVLDRVMYGVWAIPVLGNFHFNVIQGNGSLYGTHPFHWYFTAGIPALTGILFPVLVYDLWFGRQTRATRNLWTIIACYVVAHSASAHKEFRFLLPVLPIICLVCGARLQTLAIGLAPSQTNRLLVSIAGLNLIAVLYLGLVHQRAPIDVNQAILKSIDDFRALQGGSAAGIEDVAVHYLMGCHSTPLLSHMHDPPTRFDPWYLDCGPKCRADSATECESDVFSKDPDGFLLRTYFERGRDRYCETENEDDVCTATTNFKPRPLPQYVVCSSENLGAMKKRLQTMGMLEIGRFMNGINGIQIGRHLTFGSDSFFDPDSTRVGFLNDLFVLGLEEIILFKNPI</sequence>
<name>A0A448Z8W2_9STRA</name>
<dbReference type="EC" id="2.4.1.-" evidence="8"/>
<evidence type="ECO:0000256" key="2">
    <source>
        <dbReference type="ARBA" id="ARBA00022676"/>
    </source>
</evidence>
<dbReference type="InterPro" id="IPR005599">
    <property type="entry name" value="GPI_mannosylTrfase"/>
</dbReference>
<gene>
    <name evidence="10" type="ORF">PSNMU_V1.4_AUG-EV-PASAV3_0052640</name>
</gene>
<feature type="transmembrane region" description="Helical" evidence="8">
    <location>
        <begin position="409"/>
        <end position="427"/>
    </location>
</feature>
<evidence type="ECO:0000256" key="6">
    <source>
        <dbReference type="ARBA" id="ARBA00022989"/>
    </source>
</evidence>
<feature type="transmembrane region" description="Helical" evidence="8">
    <location>
        <begin position="169"/>
        <end position="187"/>
    </location>
</feature>
<keyword evidence="9" id="KW-0732">Signal</keyword>
<keyword evidence="6 8" id="KW-1133">Transmembrane helix</keyword>
<feature type="chain" id="PRO_5019370369" description="Mannosyltransferase" evidence="9">
    <location>
        <begin position="23"/>
        <end position="627"/>
    </location>
</feature>
<evidence type="ECO:0000256" key="7">
    <source>
        <dbReference type="ARBA" id="ARBA00023136"/>
    </source>
</evidence>
<keyword evidence="7 8" id="KW-0472">Membrane</keyword>
<evidence type="ECO:0000256" key="3">
    <source>
        <dbReference type="ARBA" id="ARBA00022679"/>
    </source>
</evidence>
<proteinExistence type="inferred from homology"/>
<keyword evidence="2 8" id="KW-0328">Glycosyltransferase</keyword>
<dbReference type="PANTHER" id="PTHR22760:SF4">
    <property type="entry name" value="GPI MANNOSYLTRANSFERASE 3"/>
    <property type="match status" value="1"/>
</dbReference>